<dbReference type="AlphaFoldDB" id="A0A4P6FA54"/>
<reference evidence="2 3" key="1">
    <citation type="submission" date="2019-01" db="EMBL/GenBank/DDBJ databases">
        <title>Genome sequencing of strain FW100M-8.</title>
        <authorList>
            <person name="Heo J."/>
            <person name="Kim S.-J."/>
            <person name="Kim J.-S."/>
            <person name="Hong S.-B."/>
            <person name="Kwon S.-W."/>
        </authorList>
    </citation>
    <scope>NUCLEOTIDE SEQUENCE [LARGE SCALE GENOMIC DNA]</scope>
    <source>
        <strain evidence="2 3">FW100M-8</strain>
    </source>
</reference>
<dbReference type="EMBL" id="CP035491">
    <property type="protein sequence ID" value="QAY72505.1"/>
    <property type="molecule type" value="Genomic_DNA"/>
</dbReference>
<keyword evidence="3" id="KW-1185">Reference proteome</keyword>
<dbReference type="SUPFAM" id="SSF55729">
    <property type="entry name" value="Acyl-CoA N-acyltransferases (Nat)"/>
    <property type="match status" value="1"/>
</dbReference>
<dbReference type="InterPro" id="IPR000182">
    <property type="entry name" value="GNAT_dom"/>
</dbReference>
<evidence type="ECO:0000313" key="2">
    <source>
        <dbReference type="EMBL" id="QAY72505.1"/>
    </source>
</evidence>
<dbReference type="OrthoDB" id="5243635at2"/>
<feature type="domain" description="N-acetyltransferase" evidence="1">
    <location>
        <begin position="4"/>
        <end position="184"/>
    </location>
</feature>
<evidence type="ECO:0000313" key="3">
    <source>
        <dbReference type="Proteomes" id="UP000291259"/>
    </source>
</evidence>
<organism evidence="2 3">
    <name type="scientific">Agromyces protaetiae</name>
    <dbReference type="NCBI Taxonomy" id="2509455"/>
    <lineage>
        <taxon>Bacteria</taxon>
        <taxon>Bacillati</taxon>
        <taxon>Actinomycetota</taxon>
        <taxon>Actinomycetes</taxon>
        <taxon>Micrococcales</taxon>
        <taxon>Microbacteriaceae</taxon>
        <taxon>Agromyces</taxon>
    </lineage>
</organism>
<dbReference type="KEGG" id="agf:ET445_03265"/>
<evidence type="ECO:0000259" key="1">
    <source>
        <dbReference type="PROSITE" id="PS51186"/>
    </source>
</evidence>
<accession>A0A4P6FA54</accession>
<dbReference type="InterPro" id="IPR016181">
    <property type="entry name" value="Acyl_CoA_acyltransferase"/>
</dbReference>
<dbReference type="RefSeq" id="WP_129188796.1">
    <property type="nucleotide sequence ID" value="NZ_CP035491.1"/>
</dbReference>
<sequence>MSAFVVRPAVVADAPAIARVHWASHHEVYVDTGRVARDAVEGWPMRDRILMWTANAAISSGVYPPPEGFRMMGVRVAEVDGEIVGFASTSEPRAADVSVSDVSAADPDRPRPLSLDAIYVLEAHHGSGVGQALLDASIGDRPAFLWVLDDNPRAQAFYLRNRFAPDGTEKFDEFWKVQEVRWVR</sequence>
<name>A0A4P6FA54_9MICO</name>
<protein>
    <submittedName>
        <fullName evidence="2">GNAT family N-acetyltransferase</fullName>
    </submittedName>
</protein>
<keyword evidence="2" id="KW-0808">Transferase</keyword>
<dbReference type="Proteomes" id="UP000291259">
    <property type="component" value="Chromosome"/>
</dbReference>
<dbReference type="PROSITE" id="PS51186">
    <property type="entry name" value="GNAT"/>
    <property type="match status" value="1"/>
</dbReference>
<gene>
    <name evidence="2" type="ORF">ET445_03265</name>
</gene>
<dbReference type="Gene3D" id="3.40.630.30">
    <property type="match status" value="1"/>
</dbReference>
<proteinExistence type="predicted"/>
<dbReference type="GO" id="GO:0016747">
    <property type="term" value="F:acyltransferase activity, transferring groups other than amino-acyl groups"/>
    <property type="evidence" value="ECO:0007669"/>
    <property type="project" value="InterPro"/>
</dbReference>
<dbReference type="CDD" id="cd04301">
    <property type="entry name" value="NAT_SF"/>
    <property type="match status" value="1"/>
</dbReference>
<dbReference type="Pfam" id="PF00583">
    <property type="entry name" value="Acetyltransf_1"/>
    <property type="match status" value="1"/>
</dbReference>